<evidence type="ECO:0000313" key="2">
    <source>
        <dbReference type="EMBL" id="EFN80443.1"/>
    </source>
</evidence>
<gene>
    <name evidence="2" type="ORF">EAI_03962</name>
</gene>
<name>E2BV38_HARSA</name>
<accession>E2BV38</accession>
<feature type="region of interest" description="Disordered" evidence="1">
    <location>
        <begin position="1"/>
        <end position="32"/>
    </location>
</feature>
<keyword evidence="3" id="KW-1185">Reference proteome</keyword>
<organism evidence="3">
    <name type="scientific">Harpegnathos saltator</name>
    <name type="common">Jerdon's jumping ant</name>
    <dbReference type="NCBI Taxonomy" id="610380"/>
    <lineage>
        <taxon>Eukaryota</taxon>
        <taxon>Metazoa</taxon>
        <taxon>Ecdysozoa</taxon>
        <taxon>Arthropoda</taxon>
        <taxon>Hexapoda</taxon>
        <taxon>Insecta</taxon>
        <taxon>Pterygota</taxon>
        <taxon>Neoptera</taxon>
        <taxon>Endopterygota</taxon>
        <taxon>Hymenoptera</taxon>
        <taxon>Apocrita</taxon>
        <taxon>Aculeata</taxon>
        <taxon>Formicoidea</taxon>
        <taxon>Formicidae</taxon>
        <taxon>Ponerinae</taxon>
        <taxon>Ponerini</taxon>
        <taxon>Harpegnathos</taxon>
    </lineage>
</organism>
<dbReference type="EMBL" id="GL450802">
    <property type="protein sequence ID" value="EFN80443.1"/>
    <property type="molecule type" value="Genomic_DNA"/>
</dbReference>
<feature type="region of interest" description="Disordered" evidence="1">
    <location>
        <begin position="54"/>
        <end position="75"/>
    </location>
</feature>
<reference evidence="2 3" key="1">
    <citation type="journal article" date="2010" name="Science">
        <title>Genomic comparison of the ants Camponotus floridanus and Harpegnathos saltator.</title>
        <authorList>
            <person name="Bonasio R."/>
            <person name="Zhang G."/>
            <person name="Ye C."/>
            <person name="Mutti N.S."/>
            <person name="Fang X."/>
            <person name="Qin N."/>
            <person name="Donahue G."/>
            <person name="Yang P."/>
            <person name="Li Q."/>
            <person name="Li C."/>
            <person name="Zhang P."/>
            <person name="Huang Z."/>
            <person name="Berger S.L."/>
            <person name="Reinberg D."/>
            <person name="Wang J."/>
            <person name="Liebig J."/>
        </authorList>
    </citation>
    <scope>NUCLEOTIDE SEQUENCE [LARGE SCALE GENOMIC DNA]</scope>
    <source>
        <strain evidence="2 3">R22 G/1</strain>
    </source>
</reference>
<dbReference type="InParanoid" id="E2BV38"/>
<dbReference type="Proteomes" id="UP000008237">
    <property type="component" value="Unassembled WGS sequence"/>
</dbReference>
<protein>
    <submittedName>
        <fullName evidence="2">Uncharacterized protein</fullName>
    </submittedName>
</protein>
<proteinExistence type="predicted"/>
<sequence>MPSTEHLHRQSPISYHPPWTQNGAGCPTVRKKAYHPRHHSISYYFIRSHGKIVEQKQSSRGQGRIPEVDLFLPGP</sequence>
<evidence type="ECO:0000313" key="3">
    <source>
        <dbReference type="Proteomes" id="UP000008237"/>
    </source>
</evidence>
<dbReference type="AlphaFoldDB" id="E2BV38"/>
<evidence type="ECO:0000256" key="1">
    <source>
        <dbReference type="SAM" id="MobiDB-lite"/>
    </source>
</evidence>